<dbReference type="Pfam" id="PF02706">
    <property type="entry name" value="Wzz"/>
    <property type="match status" value="1"/>
</dbReference>
<evidence type="ECO:0000313" key="13">
    <source>
        <dbReference type="EMBL" id="NEN78759.1"/>
    </source>
</evidence>
<evidence type="ECO:0000256" key="4">
    <source>
        <dbReference type="ARBA" id="ARBA00022692"/>
    </source>
</evidence>
<keyword evidence="3" id="KW-1003">Cell membrane</keyword>
<name>A0A6P0HJ45_9ACTN</name>
<dbReference type="InterPro" id="IPR027417">
    <property type="entry name" value="P-loop_NTPase"/>
</dbReference>
<feature type="domain" description="CobQ/CobB/MinD/ParA nucleotide binding" evidence="11">
    <location>
        <begin position="274"/>
        <end position="448"/>
    </location>
</feature>
<protein>
    <submittedName>
        <fullName evidence="13">Polysaccharide biosynthesis tyrosine autokinase</fullName>
        <ecNumber evidence="13">2.7.10.2</ecNumber>
    </submittedName>
</protein>
<evidence type="ECO:0000259" key="12">
    <source>
        <dbReference type="Pfam" id="PF02706"/>
    </source>
</evidence>
<dbReference type="GO" id="GO:0004715">
    <property type="term" value="F:non-membrane spanning protein tyrosine kinase activity"/>
    <property type="evidence" value="ECO:0007669"/>
    <property type="project" value="UniProtKB-EC"/>
</dbReference>
<evidence type="ECO:0000256" key="7">
    <source>
        <dbReference type="ARBA" id="ARBA00022989"/>
    </source>
</evidence>
<keyword evidence="6" id="KW-0067">ATP-binding</keyword>
<keyword evidence="8 10" id="KW-0472">Membrane</keyword>
<dbReference type="Pfam" id="PF01656">
    <property type="entry name" value="CbiA"/>
    <property type="match status" value="1"/>
</dbReference>
<dbReference type="Gene3D" id="3.40.50.300">
    <property type="entry name" value="P-loop containing nucleotide triphosphate hydrolases"/>
    <property type="match status" value="1"/>
</dbReference>
<reference evidence="13 14" key="1">
    <citation type="journal article" date="2014" name="Int. J. Syst. Evol. Microbiol.">
        <title>Nocardioides zeae sp. nov., isolated from the stem of Zea mays.</title>
        <authorList>
            <person name="Glaeser S.P."/>
            <person name="McInroy J.A."/>
            <person name="Busse H.J."/>
            <person name="Kampfer P."/>
        </authorList>
    </citation>
    <scope>NUCLEOTIDE SEQUENCE [LARGE SCALE GENOMIC DNA]</scope>
    <source>
        <strain evidence="13 14">JCM 30728</strain>
    </source>
</reference>
<sequence length="494" mass="51697">MSLSDYLRALRNHWLGAGVIVVACLVLALAYSLSQPAVYAANATGLVTSANPDPSIAGQSVADSLAKSQAKSFVEVATSRPVAERAITTLGLDVSPQALIGRISVEQPVDTSLIRITAQAGEPQAARDLADAWVQALADEIDEIQNPDGVAASTGLVVRPVEGAALPSTPVSPVPARDGGIGLVLGLLLGVAYAAVRSQLDRRLRTAQEIEKKFGVAVIGAIPATKALEHARGEAADLAVTETEQNSAFIAGEAFRKLRTNLSYMDIDNPPRIIVVTSSRQSDGKSTVSTNLAAAIATSGQPVILVDADLRRPVVAPTLGLVEGAGLTDVLIGRAELDDVLQDHPDVPGFQVLAAGGVPPNPSEMLGSQSMRNLLKQMAESALVVLDAPPLLPVTDAAVLSTVADGAIVVVSYGSTVDTELETSLGNLTAVRGRVLGVVFNRVPRRNSAGGYYYGGYYREEPATDGGKDGAKVRSRKARESRPDGRASRWWRRS</sequence>
<evidence type="ECO:0000259" key="11">
    <source>
        <dbReference type="Pfam" id="PF01656"/>
    </source>
</evidence>
<dbReference type="GO" id="GO:0005524">
    <property type="term" value="F:ATP binding"/>
    <property type="evidence" value="ECO:0007669"/>
    <property type="project" value="UniProtKB-KW"/>
</dbReference>
<comment type="subcellular location">
    <subcellularLocation>
        <location evidence="1">Cell membrane</location>
        <topology evidence="1">Multi-pass membrane protein</topology>
    </subcellularLocation>
</comment>
<dbReference type="EMBL" id="JAAGXA010000006">
    <property type="protein sequence ID" value="NEN78759.1"/>
    <property type="molecule type" value="Genomic_DNA"/>
</dbReference>
<feature type="compositionally biased region" description="Basic and acidic residues" evidence="9">
    <location>
        <begin position="459"/>
        <end position="487"/>
    </location>
</feature>
<dbReference type="PANTHER" id="PTHR32309:SF13">
    <property type="entry name" value="FERRIC ENTEROBACTIN TRANSPORT PROTEIN FEPE"/>
    <property type="match status" value="1"/>
</dbReference>
<dbReference type="InterPro" id="IPR003856">
    <property type="entry name" value="LPS_length_determ_N"/>
</dbReference>
<keyword evidence="5" id="KW-0547">Nucleotide-binding</keyword>
<dbReference type="EC" id="2.7.10.2" evidence="13"/>
<keyword evidence="13" id="KW-0808">Transferase</keyword>
<evidence type="ECO:0000313" key="14">
    <source>
        <dbReference type="Proteomes" id="UP000468687"/>
    </source>
</evidence>
<dbReference type="InterPro" id="IPR050445">
    <property type="entry name" value="Bact_polysacc_biosynth/exp"/>
</dbReference>
<proteinExistence type="inferred from homology"/>
<evidence type="ECO:0000256" key="8">
    <source>
        <dbReference type="ARBA" id="ARBA00023136"/>
    </source>
</evidence>
<evidence type="ECO:0000256" key="10">
    <source>
        <dbReference type="SAM" id="Phobius"/>
    </source>
</evidence>
<evidence type="ECO:0000256" key="6">
    <source>
        <dbReference type="ARBA" id="ARBA00022840"/>
    </source>
</evidence>
<dbReference type="GO" id="GO:0005886">
    <property type="term" value="C:plasma membrane"/>
    <property type="evidence" value="ECO:0007669"/>
    <property type="project" value="UniProtKB-SubCell"/>
</dbReference>
<keyword evidence="7 10" id="KW-1133">Transmembrane helix</keyword>
<evidence type="ECO:0000256" key="2">
    <source>
        <dbReference type="ARBA" id="ARBA00006683"/>
    </source>
</evidence>
<dbReference type="Proteomes" id="UP000468687">
    <property type="component" value="Unassembled WGS sequence"/>
</dbReference>
<dbReference type="SUPFAM" id="SSF52540">
    <property type="entry name" value="P-loop containing nucleoside triphosphate hydrolases"/>
    <property type="match status" value="1"/>
</dbReference>
<feature type="domain" description="Polysaccharide chain length determinant N-terminal" evidence="12">
    <location>
        <begin position="2"/>
        <end position="89"/>
    </location>
</feature>
<dbReference type="AlphaFoldDB" id="A0A6P0HJ45"/>
<gene>
    <name evidence="13" type="ORF">G3T38_10765</name>
</gene>
<comment type="similarity">
    <text evidence="2">Belongs to the CpsC/CapA family.</text>
</comment>
<dbReference type="CDD" id="cd05387">
    <property type="entry name" value="BY-kinase"/>
    <property type="match status" value="1"/>
</dbReference>
<organism evidence="13 14">
    <name type="scientific">Nocardioides zeae</name>
    <dbReference type="NCBI Taxonomy" id="1457234"/>
    <lineage>
        <taxon>Bacteria</taxon>
        <taxon>Bacillati</taxon>
        <taxon>Actinomycetota</taxon>
        <taxon>Actinomycetes</taxon>
        <taxon>Propionibacteriales</taxon>
        <taxon>Nocardioidaceae</taxon>
        <taxon>Nocardioides</taxon>
    </lineage>
</organism>
<dbReference type="NCBIfam" id="TIGR01007">
    <property type="entry name" value="eps_fam"/>
    <property type="match status" value="1"/>
</dbReference>
<keyword evidence="14" id="KW-1185">Reference proteome</keyword>
<evidence type="ECO:0000256" key="9">
    <source>
        <dbReference type="SAM" id="MobiDB-lite"/>
    </source>
</evidence>
<evidence type="ECO:0000256" key="1">
    <source>
        <dbReference type="ARBA" id="ARBA00004651"/>
    </source>
</evidence>
<feature type="transmembrane region" description="Helical" evidence="10">
    <location>
        <begin position="12"/>
        <end position="33"/>
    </location>
</feature>
<keyword evidence="4 10" id="KW-0812">Transmembrane</keyword>
<dbReference type="InterPro" id="IPR005702">
    <property type="entry name" value="Wzc-like_C"/>
</dbReference>
<evidence type="ECO:0000256" key="5">
    <source>
        <dbReference type="ARBA" id="ARBA00022741"/>
    </source>
</evidence>
<dbReference type="InterPro" id="IPR002586">
    <property type="entry name" value="CobQ/CobB/MinD/ParA_Nub-bd_dom"/>
</dbReference>
<evidence type="ECO:0000256" key="3">
    <source>
        <dbReference type="ARBA" id="ARBA00022475"/>
    </source>
</evidence>
<comment type="caution">
    <text evidence="13">The sequence shown here is derived from an EMBL/GenBank/DDBJ whole genome shotgun (WGS) entry which is preliminary data.</text>
</comment>
<keyword evidence="13" id="KW-0418">Kinase</keyword>
<feature type="region of interest" description="Disordered" evidence="9">
    <location>
        <begin position="459"/>
        <end position="494"/>
    </location>
</feature>
<dbReference type="PANTHER" id="PTHR32309">
    <property type="entry name" value="TYROSINE-PROTEIN KINASE"/>
    <property type="match status" value="1"/>
</dbReference>
<accession>A0A6P0HJ45</accession>
<dbReference type="RefSeq" id="WP_163772289.1">
    <property type="nucleotide sequence ID" value="NZ_JAAGXA010000006.1"/>
</dbReference>